<keyword evidence="1" id="KW-0472">Membrane</keyword>
<evidence type="ECO:0000313" key="3">
    <source>
        <dbReference type="Proteomes" id="UP001052140"/>
    </source>
</evidence>
<dbReference type="Proteomes" id="UP001052140">
    <property type="component" value="Unassembled WGS sequence"/>
</dbReference>
<name>A0ABQ4VGL6_9PAST</name>
<feature type="transmembrane region" description="Helical" evidence="1">
    <location>
        <begin position="34"/>
        <end position="52"/>
    </location>
</feature>
<gene>
    <name evidence="2" type="ORF">PA42_13290</name>
</gene>
<evidence type="ECO:0000313" key="2">
    <source>
        <dbReference type="EMBL" id="GJH43155.1"/>
    </source>
</evidence>
<sequence length="60" mass="7431">MDSNRRINEMHRFLNKKEKIEPRYNNRRNRFTKITVRAYVFLLIANTMIKIFPTCNKKRT</sequence>
<proteinExistence type="predicted"/>
<comment type="caution">
    <text evidence="2">The sequence shown here is derived from an EMBL/GenBank/DDBJ whole genome shotgun (WGS) entry which is preliminary data.</text>
</comment>
<keyword evidence="1" id="KW-0812">Transmembrane</keyword>
<organism evidence="2 3">
    <name type="scientific">Pasteurella canis</name>
    <dbReference type="NCBI Taxonomy" id="753"/>
    <lineage>
        <taxon>Bacteria</taxon>
        <taxon>Pseudomonadati</taxon>
        <taxon>Pseudomonadota</taxon>
        <taxon>Gammaproteobacteria</taxon>
        <taxon>Pasteurellales</taxon>
        <taxon>Pasteurellaceae</taxon>
        <taxon>Pasteurella</taxon>
    </lineage>
</organism>
<keyword evidence="1" id="KW-1133">Transmembrane helix</keyword>
<evidence type="ECO:0008006" key="4">
    <source>
        <dbReference type="Google" id="ProtNLM"/>
    </source>
</evidence>
<keyword evidence="3" id="KW-1185">Reference proteome</keyword>
<reference evidence="2" key="1">
    <citation type="submission" date="2024-05" db="EMBL/GenBank/DDBJ databases">
        <title>Determining zoonotic pasteurella genome.</title>
        <authorList>
            <person name="Maeda T."/>
            <person name="Takahashi T."/>
            <person name="Yoshida H."/>
        </authorList>
    </citation>
    <scope>NUCLEOTIDE SEQUENCE</scope>
    <source>
        <strain evidence="2">PA42</strain>
    </source>
</reference>
<accession>A0ABQ4VGL6</accession>
<dbReference type="EMBL" id="BPUX01000023">
    <property type="protein sequence ID" value="GJH43155.1"/>
    <property type="molecule type" value="Genomic_DNA"/>
</dbReference>
<evidence type="ECO:0000256" key="1">
    <source>
        <dbReference type="SAM" id="Phobius"/>
    </source>
</evidence>
<protein>
    <recommendedName>
        <fullName evidence="4">Transposase</fullName>
    </recommendedName>
</protein>